<proteinExistence type="predicted"/>
<gene>
    <name evidence="1" type="ORF">LPT13_04065</name>
</gene>
<evidence type="ECO:0000313" key="1">
    <source>
        <dbReference type="EMBL" id="MCI2241528.1"/>
    </source>
</evidence>
<accession>A0ABS9WF82</accession>
<name>A0ABS9WF82_9ACTN</name>
<keyword evidence="2" id="KW-1185">Reference proteome</keyword>
<sequence length="52" mass="5536">MQDWGGWFAISGNTLTLKRCSIMLSRATAVGNGFTAAGYSSATPVTAVWRIL</sequence>
<dbReference type="Proteomes" id="UP001430755">
    <property type="component" value="Unassembled WGS sequence"/>
</dbReference>
<dbReference type="RefSeq" id="WP_242163777.1">
    <property type="nucleotide sequence ID" value="NZ_JAJMLW010000001.1"/>
</dbReference>
<comment type="caution">
    <text evidence="1">The sequence shown here is derived from an EMBL/GenBank/DDBJ whole genome shotgun (WGS) entry which is preliminary data.</text>
</comment>
<dbReference type="EMBL" id="JAJMLW010000001">
    <property type="protein sequence ID" value="MCI2241528.1"/>
    <property type="molecule type" value="Genomic_DNA"/>
</dbReference>
<reference evidence="1" key="1">
    <citation type="submission" date="2021-11" db="EMBL/GenBank/DDBJ databases">
        <title>A Novel Adlercreutzia Species, isolated from a Allomyrina dichotoma larva feces.</title>
        <authorList>
            <person name="Suh M.K."/>
        </authorList>
    </citation>
    <scope>NUCLEOTIDE SEQUENCE</scope>
    <source>
        <strain evidence="1">JBNU-10</strain>
    </source>
</reference>
<protein>
    <submittedName>
        <fullName evidence="1">Uncharacterized protein</fullName>
    </submittedName>
</protein>
<evidence type="ECO:0000313" key="2">
    <source>
        <dbReference type="Proteomes" id="UP001430755"/>
    </source>
</evidence>
<organism evidence="1 2">
    <name type="scientific">Adlercreutzia faecimuris</name>
    <dbReference type="NCBI Taxonomy" id="2897341"/>
    <lineage>
        <taxon>Bacteria</taxon>
        <taxon>Bacillati</taxon>
        <taxon>Actinomycetota</taxon>
        <taxon>Coriobacteriia</taxon>
        <taxon>Eggerthellales</taxon>
        <taxon>Eggerthellaceae</taxon>
        <taxon>Adlercreutzia</taxon>
    </lineage>
</organism>